<gene>
    <name evidence="12" type="primary">Pp-sog</name>
</gene>
<dbReference type="PIRSF" id="PIRSF002496">
    <property type="entry name" value="Chordin"/>
    <property type="match status" value="1"/>
</dbReference>
<dbReference type="PANTHER" id="PTHR46526">
    <property type="entry name" value="CHORDIN"/>
    <property type="match status" value="1"/>
</dbReference>
<evidence type="ECO:0000256" key="7">
    <source>
        <dbReference type="PIRNR" id="PIRNR002496"/>
    </source>
</evidence>
<evidence type="ECO:0000256" key="2">
    <source>
        <dbReference type="ARBA" id="ARBA00007156"/>
    </source>
</evidence>
<dbReference type="GO" id="GO:0048731">
    <property type="term" value="P:system development"/>
    <property type="evidence" value="ECO:0007669"/>
    <property type="project" value="UniProtKB-ARBA"/>
</dbReference>
<dbReference type="InterPro" id="IPR052278">
    <property type="entry name" value="Chordin-like_regulators"/>
</dbReference>
<dbReference type="SMART" id="SM00214">
    <property type="entry name" value="VWC"/>
    <property type="match status" value="4"/>
</dbReference>
<evidence type="ECO:0000256" key="6">
    <source>
        <dbReference type="ARBA" id="ARBA00023180"/>
    </source>
</evidence>
<name>Q25C47_PHOPA</name>
<dbReference type="PROSITE" id="PS01208">
    <property type="entry name" value="VWFC_1"/>
    <property type="match status" value="3"/>
</dbReference>
<feature type="signal peptide" evidence="9">
    <location>
        <begin position="1"/>
        <end position="24"/>
    </location>
</feature>
<dbReference type="GO" id="GO:0036122">
    <property type="term" value="F:BMP binding"/>
    <property type="evidence" value="ECO:0007669"/>
    <property type="project" value="TreeGrafter"/>
</dbReference>
<dbReference type="AlphaFoldDB" id="Q25C47"/>
<feature type="domain" description="CHRD" evidence="11">
    <location>
        <begin position="153"/>
        <end position="274"/>
    </location>
</feature>
<dbReference type="SUPFAM" id="SSF57603">
    <property type="entry name" value="FnI-like domain"/>
    <property type="match status" value="4"/>
</dbReference>
<feature type="domain" description="VWFC" evidence="10">
    <location>
        <begin position="884"/>
        <end position="948"/>
    </location>
</feature>
<evidence type="ECO:0000256" key="5">
    <source>
        <dbReference type="ARBA" id="ARBA00022737"/>
    </source>
</evidence>
<feature type="chain" id="PRO_5004203655" evidence="9">
    <location>
        <begin position="25"/>
        <end position="991"/>
    </location>
</feature>
<dbReference type="InterPro" id="IPR010895">
    <property type="entry name" value="CHRD"/>
</dbReference>
<dbReference type="InterPro" id="IPR016353">
    <property type="entry name" value="Chordin"/>
</dbReference>
<comment type="subcellular location">
    <subcellularLocation>
        <location evidence="1">Secreted</location>
    </subcellularLocation>
</comment>
<feature type="domain" description="CHRD" evidence="11">
    <location>
        <begin position="552"/>
        <end position="670"/>
    </location>
</feature>
<dbReference type="PANTHER" id="PTHR46526:SF1">
    <property type="entry name" value="CHORDIN"/>
    <property type="match status" value="1"/>
</dbReference>
<sequence>MRSEALLFVATVLVLGVALKDVYATGSAIEAVNSKRIRPPLIEEDNRRKLQKQTHCQFGNNTYELEERWRPDLGPPFGMLYCIRCECLPVQRKKRIMSRVRCKNIRNDCPKPTCDDPVLLPQRCCKTCVGEDYADLEEDIAARKLESEDDDKMLKEFSVLLTGRILVPPVRTKGAAHGFLSYTKRDLHYSIHYNGISRPFAVRFTNEEGSILEEHEVPKTSSHHHALQSKLCGVWRKVPKIYRRLLQKDRLLVLLATEEYPEGIVAGRIMKNIQINPDVFGALLLSDSKSEESLGSGGMATIFPIADSIHVTLGFNGVFTSKDARDVPLIVGLSLVHQDGFKEVVSESTTTLPKAHPDYNAATVKLDLLPELQEKLSTASFELKISSKDGFRSLSGIITPKITCNVFQAVLTPSDSAELSKDIANGFLLLDIGSDGYINYKLRVHDGNADRMDSIKLSLETDVETVEGGTGVRQLQQVTQSFAPRAWGSGSFPRRSSQEVEMLMSDDLMVTVTTTASSYSSSFESDVGDTTEEKGVVELRGPVRQRLYTEALLNEIPLLLVGDNTTAGGMAWLAVDKDCVLHYQVYVSGLDPKERHLLELLYIKPGKYGIPQQRVLKRFDGEQAEDVVDDLDGRSFAFLHAGFTYLLVTSKLPGRSKSGQLKAKISEISVPSSCLPRHDNSALQRAGNTYQDGANDIYGGMDVDSLHSCFYEGTVFEDGAQWRGEHQDCTMCSCQRGRIVCEKIVCPTAPCENPITVPGECCPACPGSHVNGSIGFPKLQKGCFLDGEKYHVAGSRWYPYIPPFGFSRCAVCTCDPETLTVKCDRITCPPLSCPEKESYREHPRACCKKCPISVKSHVLMPASPGQLGDQGLDRYTPKDILTPGACKFQDQIHRNGDEWHPSVQPFGEMKCVKCHCKDGRAKCKRHKCAKQSCAVKVMGEDDCCPKCLESVESSSSSEVSSRGKRKRKDRERRHRRQKQQQQQHKEKPVQN</sequence>
<dbReference type="PROSITE" id="PS50184">
    <property type="entry name" value="VWFC_2"/>
    <property type="match status" value="3"/>
</dbReference>
<dbReference type="EMBL" id="AB236148">
    <property type="protein sequence ID" value="BAE87097.1"/>
    <property type="molecule type" value="mRNA"/>
</dbReference>
<keyword evidence="9" id="KW-0732">Signal</keyword>
<feature type="region of interest" description="Disordered" evidence="8">
    <location>
        <begin position="948"/>
        <end position="991"/>
    </location>
</feature>
<keyword evidence="6" id="KW-0325">Glycoprotein</keyword>
<protein>
    <submittedName>
        <fullName evidence="12">Short gastrulation</fullName>
    </submittedName>
</protein>
<feature type="domain" description="VWFC" evidence="10">
    <location>
        <begin position="707"/>
        <end position="766"/>
    </location>
</feature>
<keyword evidence="4" id="KW-0964">Secreted</keyword>
<feature type="compositionally biased region" description="Low complexity" evidence="8">
    <location>
        <begin position="950"/>
        <end position="960"/>
    </location>
</feature>
<proteinExistence type="evidence at transcript level"/>
<dbReference type="GO" id="GO:0009953">
    <property type="term" value="P:dorsal/ventral pattern formation"/>
    <property type="evidence" value="ECO:0007669"/>
    <property type="project" value="TreeGrafter"/>
</dbReference>
<dbReference type="SMART" id="SM00215">
    <property type="entry name" value="VWC_out"/>
    <property type="match status" value="1"/>
</dbReference>
<evidence type="ECO:0000256" key="8">
    <source>
        <dbReference type="SAM" id="MobiDB-lite"/>
    </source>
</evidence>
<evidence type="ECO:0000256" key="9">
    <source>
        <dbReference type="SAM" id="SignalP"/>
    </source>
</evidence>
<reference evidence="12" key="1">
    <citation type="journal article" date="2006" name="Development">
        <title>Axis specification in the spider embryo: dpp is required for radial-to-axial symmetry transformation and sog for ventral patterning.</title>
        <authorList>
            <person name="Akiyama-Oda Y."/>
            <person name="Oda H."/>
        </authorList>
    </citation>
    <scope>NUCLEOTIDE SEQUENCE</scope>
</reference>
<organism evidence="12">
    <name type="scientific">Pholcus phalangioides</name>
    <name type="common">Longbodied cellar spider</name>
    <name type="synonym">Aranea phalangioides</name>
    <dbReference type="NCBI Taxonomy" id="6932"/>
    <lineage>
        <taxon>Eukaryota</taxon>
        <taxon>Metazoa</taxon>
        <taxon>Ecdysozoa</taxon>
        <taxon>Arthropoda</taxon>
        <taxon>Chelicerata</taxon>
        <taxon>Arachnida</taxon>
        <taxon>Araneae</taxon>
        <taxon>Araneomorphae</taxon>
        <taxon>Haplogynae</taxon>
        <taxon>Pholcoidea</taxon>
        <taxon>Pholcidae</taxon>
        <taxon>Pholcus</taxon>
    </lineage>
</organism>
<evidence type="ECO:0000256" key="4">
    <source>
        <dbReference type="ARBA" id="ARBA00022525"/>
    </source>
</evidence>
<dbReference type="Pfam" id="PF00093">
    <property type="entry name" value="VWC"/>
    <property type="match status" value="4"/>
</dbReference>
<evidence type="ECO:0000256" key="1">
    <source>
        <dbReference type="ARBA" id="ARBA00004613"/>
    </source>
</evidence>
<evidence type="ECO:0000256" key="3">
    <source>
        <dbReference type="ARBA" id="ARBA00022473"/>
    </source>
</evidence>
<evidence type="ECO:0000259" key="11">
    <source>
        <dbReference type="PROSITE" id="PS50933"/>
    </source>
</evidence>
<dbReference type="GO" id="GO:0030514">
    <property type="term" value="P:negative regulation of BMP signaling pathway"/>
    <property type="evidence" value="ECO:0007669"/>
    <property type="project" value="TreeGrafter"/>
</dbReference>
<dbReference type="PROSITE" id="PS50933">
    <property type="entry name" value="CHRD"/>
    <property type="match status" value="2"/>
</dbReference>
<keyword evidence="3 7" id="KW-0217">Developmental protein</keyword>
<evidence type="ECO:0000259" key="10">
    <source>
        <dbReference type="PROSITE" id="PS50184"/>
    </source>
</evidence>
<feature type="domain" description="VWFC" evidence="10">
    <location>
        <begin position="781"/>
        <end position="851"/>
    </location>
</feature>
<keyword evidence="5" id="KW-0677">Repeat</keyword>
<dbReference type="SMART" id="SM00754">
    <property type="entry name" value="CHRD"/>
    <property type="match status" value="2"/>
</dbReference>
<dbReference type="InterPro" id="IPR001007">
    <property type="entry name" value="VWF_dom"/>
</dbReference>
<comment type="similarity">
    <text evidence="2 7">Belongs to the chordin family.</text>
</comment>
<feature type="compositionally biased region" description="Basic residues" evidence="8">
    <location>
        <begin position="962"/>
        <end position="978"/>
    </location>
</feature>
<accession>Q25C47</accession>
<dbReference type="Gene3D" id="6.20.200.20">
    <property type="match status" value="2"/>
</dbReference>
<dbReference type="GO" id="GO:0005615">
    <property type="term" value="C:extracellular space"/>
    <property type="evidence" value="ECO:0007669"/>
    <property type="project" value="TreeGrafter"/>
</dbReference>
<evidence type="ECO:0000313" key="12">
    <source>
        <dbReference type="EMBL" id="BAE87097.1"/>
    </source>
</evidence>